<dbReference type="AlphaFoldDB" id="A0A3M7PZL0"/>
<organism evidence="1 2">
    <name type="scientific">Brachionus plicatilis</name>
    <name type="common">Marine rotifer</name>
    <name type="synonym">Brachionus muelleri</name>
    <dbReference type="NCBI Taxonomy" id="10195"/>
    <lineage>
        <taxon>Eukaryota</taxon>
        <taxon>Metazoa</taxon>
        <taxon>Spiralia</taxon>
        <taxon>Gnathifera</taxon>
        <taxon>Rotifera</taxon>
        <taxon>Eurotatoria</taxon>
        <taxon>Monogononta</taxon>
        <taxon>Pseudotrocha</taxon>
        <taxon>Ploima</taxon>
        <taxon>Brachionidae</taxon>
        <taxon>Brachionus</taxon>
    </lineage>
</organism>
<protein>
    <submittedName>
        <fullName evidence="1">Uncharacterized protein</fullName>
    </submittedName>
</protein>
<sequence length="247" mass="28738">MNHLALGKNLNNALLKSNQDLLGNESENEKNDYKLYNEVFQENSTLTWTLTKTQKEGLKFISCGYAHTVDKPTLSKIPSAKTIYWKCTKIVDDVLSQAVFNEEFYWDNNWYADGTFDISPTFFKQVYSLHVIKNGTTVPCIFAMLANKKQSTYKKMFKMIESDIENKPKSINMDFEQAAINAGIIYFEKSYIGKLKLNSKSHRVVPRYPMELWSFFERAKQRLPRTNNNVESWHSQVQADVRKKITI</sequence>
<keyword evidence="2" id="KW-1185">Reference proteome</keyword>
<reference evidence="1 2" key="1">
    <citation type="journal article" date="2018" name="Sci. Rep.">
        <title>Genomic signatures of local adaptation to the degree of environmental predictability in rotifers.</title>
        <authorList>
            <person name="Franch-Gras L."/>
            <person name="Hahn C."/>
            <person name="Garcia-Roger E.M."/>
            <person name="Carmona M.J."/>
            <person name="Serra M."/>
            <person name="Gomez A."/>
        </authorList>
    </citation>
    <scope>NUCLEOTIDE SEQUENCE [LARGE SCALE GENOMIC DNA]</scope>
    <source>
        <strain evidence="1">HYR1</strain>
    </source>
</reference>
<evidence type="ECO:0000313" key="2">
    <source>
        <dbReference type="Proteomes" id="UP000276133"/>
    </source>
</evidence>
<gene>
    <name evidence="1" type="ORF">BpHYR1_007434</name>
</gene>
<comment type="caution">
    <text evidence="1">The sequence shown here is derived from an EMBL/GenBank/DDBJ whole genome shotgun (WGS) entry which is preliminary data.</text>
</comment>
<dbReference type="EMBL" id="REGN01008209">
    <property type="protein sequence ID" value="RNA04161.1"/>
    <property type="molecule type" value="Genomic_DNA"/>
</dbReference>
<proteinExistence type="predicted"/>
<accession>A0A3M7PZL0</accession>
<dbReference type="Proteomes" id="UP000276133">
    <property type="component" value="Unassembled WGS sequence"/>
</dbReference>
<evidence type="ECO:0000313" key="1">
    <source>
        <dbReference type="EMBL" id="RNA04161.1"/>
    </source>
</evidence>
<name>A0A3M7PZL0_BRAPC</name>
<dbReference type="OrthoDB" id="10029846at2759"/>